<sequence length="356" mass="39753">MMDELTLAIIDSPDCPVSEHIAIFLASGDAPEIPIDSRTVSGFSEGLTLLGGGEFDLVAMPARLLHGRQAEMLAAGCEVVGARVPRRPNLVLVSKNKIGYQPKSAIILSDSKLVRRQLRRARRGLRILGPTAFAAIGGLDAPPSDPVPLAEWMEELRQNEEIDGYITSRPIYDELDIGGRRHALLPDPKDRGGAHFLPLPYADLVILMSRRRFPISISEQLSEPEGNTSWGVHDQLISGLSEEILERTGILVRHRHVRSLMKQAEEHKDITLEQSCHDTEGEVLDDDMRVEIRLEIVSKNGHKTLGLDRIVRYADYEHATISVLRDWEVLIREASREVPKDFYTDIDAPAYIDLVE</sequence>
<dbReference type="AlphaFoldDB" id="A0A381S1P3"/>
<name>A0A381S1P3_9ZZZZ</name>
<dbReference type="EMBL" id="UINC01002386">
    <property type="protein sequence ID" value="SUZ96137.1"/>
    <property type="molecule type" value="Genomic_DNA"/>
</dbReference>
<reference evidence="1" key="1">
    <citation type="submission" date="2018-05" db="EMBL/GenBank/DDBJ databases">
        <authorList>
            <person name="Lanie J.A."/>
            <person name="Ng W.-L."/>
            <person name="Kazmierczak K.M."/>
            <person name="Andrzejewski T.M."/>
            <person name="Davidsen T.M."/>
            <person name="Wayne K.J."/>
            <person name="Tettelin H."/>
            <person name="Glass J.I."/>
            <person name="Rusch D."/>
            <person name="Podicherti R."/>
            <person name="Tsui H.-C.T."/>
            <person name="Winkler M.E."/>
        </authorList>
    </citation>
    <scope>NUCLEOTIDE SEQUENCE</scope>
</reference>
<gene>
    <name evidence="1" type="ORF">METZ01_LOCUS48991</name>
</gene>
<proteinExistence type="predicted"/>
<evidence type="ECO:0000313" key="1">
    <source>
        <dbReference type="EMBL" id="SUZ96137.1"/>
    </source>
</evidence>
<protein>
    <submittedName>
        <fullName evidence="1">Uncharacterized protein</fullName>
    </submittedName>
</protein>
<accession>A0A381S1P3</accession>
<organism evidence="1">
    <name type="scientific">marine metagenome</name>
    <dbReference type="NCBI Taxonomy" id="408172"/>
    <lineage>
        <taxon>unclassified sequences</taxon>
        <taxon>metagenomes</taxon>
        <taxon>ecological metagenomes</taxon>
    </lineage>
</organism>